<dbReference type="Pfam" id="PF01047">
    <property type="entry name" value="MarR"/>
    <property type="match status" value="1"/>
</dbReference>
<keyword evidence="3" id="KW-0804">Transcription</keyword>
<dbReference type="SUPFAM" id="SSF46785">
    <property type="entry name" value="Winged helix' DNA-binding domain"/>
    <property type="match status" value="1"/>
</dbReference>
<dbReference type="Gene3D" id="1.10.10.10">
    <property type="entry name" value="Winged helix-like DNA-binding domain superfamily/Winged helix DNA-binding domain"/>
    <property type="match status" value="1"/>
</dbReference>
<proteinExistence type="predicted"/>
<dbReference type="PRINTS" id="PR00598">
    <property type="entry name" value="HTHMARR"/>
</dbReference>
<evidence type="ECO:0000313" key="5">
    <source>
        <dbReference type="EMBL" id="MDG3005023.1"/>
    </source>
</evidence>
<dbReference type="InterPro" id="IPR039422">
    <property type="entry name" value="MarR/SlyA-like"/>
</dbReference>
<dbReference type="InterPro" id="IPR000835">
    <property type="entry name" value="HTH_MarR-typ"/>
</dbReference>
<evidence type="ECO:0000256" key="1">
    <source>
        <dbReference type="ARBA" id="ARBA00023015"/>
    </source>
</evidence>
<evidence type="ECO:0000313" key="6">
    <source>
        <dbReference type="Proteomes" id="UP001216907"/>
    </source>
</evidence>
<dbReference type="EMBL" id="JARRAG010000002">
    <property type="protein sequence ID" value="MDG3005023.1"/>
    <property type="molecule type" value="Genomic_DNA"/>
</dbReference>
<evidence type="ECO:0000256" key="3">
    <source>
        <dbReference type="ARBA" id="ARBA00023163"/>
    </source>
</evidence>
<feature type="domain" description="HTH marR-type" evidence="4">
    <location>
        <begin position="10"/>
        <end position="142"/>
    </location>
</feature>
<name>A0ABT6FC96_9BACT</name>
<dbReference type="InterPro" id="IPR023187">
    <property type="entry name" value="Tscrpt_reg_MarR-type_CS"/>
</dbReference>
<dbReference type="InterPro" id="IPR036390">
    <property type="entry name" value="WH_DNA-bd_sf"/>
</dbReference>
<keyword evidence="6" id="KW-1185">Reference proteome</keyword>
<dbReference type="InterPro" id="IPR036388">
    <property type="entry name" value="WH-like_DNA-bd_sf"/>
</dbReference>
<organism evidence="5 6">
    <name type="scientific">Paludisphaera mucosa</name>
    <dbReference type="NCBI Taxonomy" id="3030827"/>
    <lineage>
        <taxon>Bacteria</taxon>
        <taxon>Pseudomonadati</taxon>
        <taxon>Planctomycetota</taxon>
        <taxon>Planctomycetia</taxon>
        <taxon>Isosphaerales</taxon>
        <taxon>Isosphaeraceae</taxon>
        <taxon>Paludisphaera</taxon>
    </lineage>
</organism>
<dbReference type="Proteomes" id="UP001216907">
    <property type="component" value="Unassembled WGS sequence"/>
</dbReference>
<accession>A0ABT6FC96</accession>
<dbReference type="PROSITE" id="PS01117">
    <property type="entry name" value="HTH_MARR_1"/>
    <property type="match status" value="1"/>
</dbReference>
<protein>
    <submittedName>
        <fullName evidence="5">MarR family transcriptional regulator</fullName>
    </submittedName>
</protein>
<sequence length="156" mass="17174">MTSERPSGLEDHLGYWLRRLSNRVSRGFSDRLERRGVTVAQWVVLRCLYDAEGASLLILAATVGVDGGAMSRMVERLAKKGLVVRAADPTDRRAVSIRLTEAGRTLVPVLAREADENDDAFFGVVGEPERRRLLASLKSILAKHEAGDEFPGKTLD</sequence>
<reference evidence="5 6" key="1">
    <citation type="submission" date="2023-03" db="EMBL/GenBank/DDBJ databases">
        <title>Paludisphaera mucosa sp. nov. a novel planctomycete from northern fen.</title>
        <authorList>
            <person name="Ivanova A."/>
        </authorList>
    </citation>
    <scope>NUCLEOTIDE SEQUENCE [LARGE SCALE GENOMIC DNA]</scope>
    <source>
        <strain evidence="5 6">Pla2</strain>
    </source>
</reference>
<dbReference type="SMART" id="SM00347">
    <property type="entry name" value="HTH_MARR"/>
    <property type="match status" value="1"/>
</dbReference>
<keyword evidence="2" id="KW-0238">DNA-binding</keyword>
<comment type="caution">
    <text evidence="5">The sequence shown here is derived from an EMBL/GenBank/DDBJ whole genome shotgun (WGS) entry which is preliminary data.</text>
</comment>
<evidence type="ECO:0000259" key="4">
    <source>
        <dbReference type="PROSITE" id="PS50995"/>
    </source>
</evidence>
<evidence type="ECO:0000256" key="2">
    <source>
        <dbReference type="ARBA" id="ARBA00023125"/>
    </source>
</evidence>
<dbReference type="PANTHER" id="PTHR33164">
    <property type="entry name" value="TRANSCRIPTIONAL REGULATOR, MARR FAMILY"/>
    <property type="match status" value="1"/>
</dbReference>
<dbReference type="PANTHER" id="PTHR33164:SF43">
    <property type="entry name" value="HTH-TYPE TRANSCRIPTIONAL REPRESSOR YETL"/>
    <property type="match status" value="1"/>
</dbReference>
<dbReference type="RefSeq" id="WP_277861372.1">
    <property type="nucleotide sequence ID" value="NZ_JARRAG010000002.1"/>
</dbReference>
<dbReference type="PROSITE" id="PS50995">
    <property type="entry name" value="HTH_MARR_2"/>
    <property type="match status" value="1"/>
</dbReference>
<keyword evidence="1" id="KW-0805">Transcription regulation</keyword>
<gene>
    <name evidence="5" type="ORF">PZE19_14640</name>
</gene>